<feature type="transmembrane region" description="Helical" evidence="1">
    <location>
        <begin position="6"/>
        <end position="22"/>
    </location>
</feature>
<dbReference type="Proteomes" id="UP000002669">
    <property type="component" value="Unassembled WGS sequence"/>
</dbReference>
<evidence type="ECO:0000313" key="2">
    <source>
        <dbReference type="EMBL" id="EFQ97545.1"/>
    </source>
</evidence>
<dbReference type="RefSeq" id="XP_003176497.1">
    <property type="nucleotide sequence ID" value="XM_003176449.1"/>
</dbReference>
<accession>E5R0I6</accession>
<evidence type="ECO:0000256" key="1">
    <source>
        <dbReference type="SAM" id="Phobius"/>
    </source>
</evidence>
<keyword evidence="1" id="KW-1133">Transmembrane helix</keyword>
<gene>
    <name evidence="2" type="ORF">MGYG_00586</name>
</gene>
<keyword evidence="3" id="KW-1185">Reference proteome</keyword>
<dbReference type="AlphaFoldDB" id="E5R0I6"/>
<dbReference type="VEuPathDB" id="FungiDB:MGYG_00586"/>
<reference evidence="3" key="1">
    <citation type="journal article" date="2012" name="MBio">
        <title>Comparative genome analysis of Trichophyton rubrum and related dermatophytes reveals candidate genes involved in infection.</title>
        <authorList>
            <person name="Martinez D.A."/>
            <person name="Oliver B.G."/>
            <person name="Graeser Y."/>
            <person name="Goldberg J.M."/>
            <person name="Li W."/>
            <person name="Martinez-Rossi N.M."/>
            <person name="Monod M."/>
            <person name="Shelest E."/>
            <person name="Barton R.C."/>
            <person name="Birch E."/>
            <person name="Brakhage A.A."/>
            <person name="Chen Z."/>
            <person name="Gurr S.J."/>
            <person name="Heiman D."/>
            <person name="Heitman J."/>
            <person name="Kosti I."/>
            <person name="Rossi A."/>
            <person name="Saif S."/>
            <person name="Samalova M."/>
            <person name="Saunders C.W."/>
            <person name="Shea T."/>
            <person name="Summerbell R.C."/>
            <person name="Xu J."/>
            <person name="Young S."/>
            <person name="Zeng Q."/>
            <person name="Birren B.W."/>
            <person name="Cuomo C.A."/>
            <person name="White T.C."/>
        </authorList>
    </citation>
    <scope>NUCLEOTIDE SEQUENCE [LARGE SCALE GENOMIC DNA]</scope>
    <source>
        <strain evidence="3">ATCC MYA-4604 / CBS 118893</strain>
    </source>
</reference>
<evidence type="ECO:0000313" key="3">
    <source>
        <dbReference type="Proteomes" id="UP000002669"/>
    </source>
</evidence>
<dbReference type="InParanoid" id="E5R0I6"/>
<dbReference type="HOGENOM" id="CLU_2637605_0_0_1"/>
<proteinExistence type="predicted"/>
<name>E5R0I6_ARTGP</name>
<keyword evidence="1" id="KW-0812">Transmembrane</keyword>
<dbReference type="GeneID" id="10031815"/>
<organism evidence="3">
    <name type="scientific">Arthroderma gypseum (strain ATCC MYA-4604 / CBS 118893)</name>
    <name type="common">Microsporum gypseum</name>
    <dbReference type="NCBI Taxonomy" id="535722"/>
    <lineage>
        <taxon>Eukaryota</taxon>
        <taxon>Fungi</taxon>
        <taxon>Dikarya</taxon>
        <taxon>Ascomycota</taxon>
        <taxon>Pezizomycotina</taxon>
        <taxon>Eurotiomycetes</taxon>
        <taxon>Eurotiomycetidae</taxon>
        <taxon>Onygenales</taxon>
        <taxon>Arthrodermataceae</taxon>
        <taxon>Nannizzia</taxon>
    </lineage>
</organism>
<protein>
    <submittedName>
        <fullName evidence="2">Uncharacterized protein</fullName>
    </submittedName>
</protein>
<keyword evidence="1" id="KW-0472">Membrane</keyword>
<sequence>MQDAAWIMLPACCAGLVKLMCTQKHGRMAKMSLHQSTMSEDAYHRLAARAYWRAMHMLRRYDDCGEYSDVGDLTTTS</sequence>
<dbReference type="EMBL" id="DS989822">
    <property type="protein sequence ID" value="EFQ97545.1"/>
    <property type="molecule type" value="Genomic_DNA"/>
</dbReference>